<evidence type="ECO:0000256" key="3">
    <source>
        <dbReference type="ARBA" id="ARBA00022989"/>
    </source>
</evidence>
<dbReference type="PROSITE" id="PS52015">
    <property type="entry name" value="TONB_CTD"/>
    <property type="match status" value="1"/>
</dbReference>
<comment type="subcellular location">
    <subcellularLocation>
        <location evidence="1">Membrane</location>
        <topology evidence="1">Single-pass membrane protein</topology>
    </subcellularLocation>
</comment>
<dbReference type="RefSeq" id="WP_038639159.1">
    <property type="nucleotide sequence ID" value="NZ_CP009888.1"/>
</dbReference>
<dbReference type="KEGG" id="pseo:OM33_04290"/>
<proteinExistence type="predicted"/>
<dbReference type="Gene3D" id="1.25.40.10">
    <property type="entry name" value="Tetratricopeptide repeat domain"/>
    <property type="match status" value="2"/>
</dbReference>
<evidence type="ECO:0000313" key="7">
    <source>
        <dbReference type="EMBL" id="AIY64451.1"/>
    </source>
</evidence>
<feature type="chain" id="PRO_5002037870" evidence="5">
    <location>
        <begin position="22"/>
        <end position="461"/>
    </location>
</feature>
<dbReference type="Gene3D" id="3.30.2420.10">
    <property type="entry name" value="TonB"/>
    <property type="match status" value="1"/>
</dbReference>
<evidence type="ECO:0000256" key="2">
    <source>
        <dbReference type="ARBA" id="ARBA00022692"/>
    </source>
</evidence>
<dbReference type="AlphaFoldDB" id="A0A0A7EEF7"/>
<evidence type="ECO:0000259" key="6">
    <source>
        <dbReference type="PROSITE" id="PS52015"/>
    </source>
</evidence>
<dbReference type="SUPFAM" id="SSF81901">
    <property type="entry name" value="HCP-like"/>
    <property type="match status" value="2"/>
</dbReference>
<dbReference type="Pfam" id="PF03544">
    <property type="entry name" value="TonB_C"/>
    <property type="match status" value="1"/>
</dbReference>
<evidence type="ECO:0000256" key="1">
    <source>
        <dbReference type="ARBA" id="ARBA00004167"/>
    </source>
</evidence>
<dbReference type="GO" id="GO:0016020">
    <property type="term" value="C:membrane"/>
    <property type="evidence" value="ECO:0007669"/>
    <property type="project" value="UniProtKB-SubCell"/>
</dbReference>
<dbReference type="GO" id="GO:0055085">
    <property type="term" value="P:transmembrane transport"/>
    <property type="evidence" value="ECO:0007669"/>
    <property type="project" value="InterPro"/>
</dbReference>
<accession>A0A0A7EEF7</accession>
<evidence type="ECO:0000313" key="8">
    <source>
        <dbReference type="Proteomes" id="UP000030341"/>
    </source>
</evidence>
<dbReference type="SUPFAM" id="SSF74653">
    <property type="entry name" value="TolA/TonB C-terminal domain"/>
    <property type="match status" value="1"/>
</dbReference>
<dbReference type="PANTHER" id="PTHR11102">
    <property type="entry name" value="SEL-1-LIKE PROTEIN"/>
    <property type="match status" value="1"/>
</dbReference>
<name>A0A0A7EEF7_9GAMM</name>
<feature type="signal peptide" evidence="5">
    <location>
        <begin position="1"/>
        <end position="21"/>
    </location>
</feature>
<gene>
    <name evidence="7" type="ORF">OM33_04290</name>
</gene>
<dbReference type="EMBL" id="CP009888">
    <property type="protein sequence ID" value="AIY64451.1"/>
    <property type="molecule type" value="Genomic_DNA"/>
</dbReference>
<dbReference type="Proteomes" id="UP000030341">
    <property type="component" value="Chromosome 1"/>
</dbReference>
<dbReference type="InterPro" id="IPR011990">
    <property type="entry name" value="TPR-like_helical_dom_sf"/>
</dbReference>
<evidence type="ECO:0000256" key="5">
    <source>
        <dbReference type="SAM" id="SignalP"/>
    </source>
</evidence>
<keyword evidence="4" id="KW-0472">Membrane</keyword>
<dbReference type="Pfam" id="PF08238">
    <property type="entry name" value="Sel1"/>
    <property type="match status" value="4"/>
</dbReference>
<keyword evidence="5" id="KW-0732">Signal</keyword>
<dbReference type="InterPro" id="IPR050767">
    <property type="entry name" value="Sel1_AlgK"/>
</dbReference>
<dbReference type="STRING" id="1348114.OM33_04290"/>
<dbReference type="NCBIfam" id="TIGR01352">
    <property type="entry name" value="tonB_Cterm"/>
    <property type="match status" value="1"/>
</dbReference>
<dbReference type="HOGENOM" id="CLU_597027_0_0_6"/>
<dbReference type="InterPro" id="IPR006597">
    <property type="entry name" value="Sel1-like"/>
</dbReference>
<dbReference type="PANTHER" id="PTHR11102:SF160">
    <property type="entry name" value="ERAD-ASSOCIATED E3 UBIQUITIN-PROTEIN LIGASE COMPONENT HRD3"/>
    <property type="match status" value="1"/>
</dbReference>
<sequence>MKTPTLLLASALSLFSFNSFADYSTAKYYEKQGNVEKYVAELSKIAKLGHVNAQFDLATAYLNGQGIEKDINQAYAWYLLAKDFGHPEAQDKYRSLRKLVPSRREAKEAYIELKDAYGKKLHDLRYAPITKHTNFFPERAKLIEKVEPEIDNNTRSGSKAWVTVGYNVNESGVVEDSRILASFPKGVIDEPALEAVKQWKFEPDISPTGEPRRIFDLVTSFTLGSDNSKVNREFQRALDEYKGKLLVLANKGNSVAQNRYALMLEHGVIEATSENEHIDWYYKAAINGNHDAQMRLMHCFENGEGCQPDEEKAFNWLKLASESGNERAQYQLAMTMLNYGSIHYDVHTAADILKTAAHNQYLPAMIEYSRLLAFSDVAELRDAQNAIKYAELARAVDNQHPVLLSVLGTAHSELGRVQEGQQLLQQALNEANNRSWPAQNYIKLIELSEASMMADRTTDSY</sequence>
<keyword evidence="8" id="KW-1185">Reference proteome</keyword>
<protein>
    <submittedName>
        <fullName evidence="7">Energy transducer TonB</fullName>
    </submittedName>
</protein>
<dbReference type="OrthoDB" id="9792653at2"/>
<keyword evidence="3" id="KW-1133">Transmembrane helix</keyword>
<organism evidence="7 8">
    <name type="scientific">Pseudoalteromonas piratica</name>
    <dbReference type="NCBI Taxonomy" id="1348114"/>
    <lineage>
        <taxon>Bacteria</taxon>
        <taxon>Pseudomonadati</taxon>
        <taxon>Pseudomonadota</taxon>
        <taxon>Gammaproteobacteria</taxon>
        <taxon>Alteromonadales</taxon>
        <taxon>Pseudoalteromonadaceae</taxon>
        <taxon>Pseudoalteromonas</taxon>
    </lineage>
</organism>
<feature type="domain" description="TonB C-terminal" evidence="6">
    <location>
        <begin position="134"/>
        <end position="228"/>
    </location>
</feature>
<reference evidence="7 8" key="1">
    <citation type="submission" date="2014-11" db="EMBL/GenBank/DDBJ databases">
        <title>Complete Genome Sequence of Pseudoalteromonas sp. Strain OCN003 Isolated from Kaneohe Bay, Oahu, Hawaii.</title>
        <authorList>
            <person name="Beurmann S."/>
            <person name="Videau P."/>
            <person name="Ushijima B."/>
            <person name="Smith A.M."/>
            <person name="Aeby G.S."/>
            <person name="Callahan S.M."/>
            <person name="Belcaid M."/>
        </authorList>
    </citation>
    <scope>NUCLEOTIDE SEQUENCE [LARGE SCALE GENOMIC DNA]</scope>
    <source>
        <strain evidence="7 8">OCN003</strain>
    </source>
</reference>
<dbReference type="eggNOG" id="COG0790">
    <property type="taxonomic scope" value="Bacteria"/>
</dbReference>
<dbReference type="InterPro" id="IPR006260">
    <property type="entry name" value="TonB/TolA_C"/>
</dbReference>
<keyword evidence="2" id="KW-0812">Transmembrane</keyword>
<dbReference type="InterPro" id="IPR037682">
    <property type="entry name" value="TonB_C"/>
</dbReference>
<evidence type="ECO:0000256" key="4">
    <source>
        <dbReference type="ARBA" id="ARBA00023136"/>
    </source>
</evidence>
<dbReference type="SMART" id="SM00671">
    <property type="entry name" value="SEL1"/>
    <property type="match status" value="4"/>
</dbReference>